<accession>A0ACC2HPH4</accession>
<evidence type="ECO:0000313" key="1">
    <source>
        <dbReference type="EMBL" id="KAJ8104628.1"/>
    </source>
</evidence>
<protein>
    <submittedName>
        <fullName evidence="1">Uncharacterized protein</fullName>
    </submittedName>
</protein>
<dbReference type="EMBL" id="JAPESX010003611">
    <property type="protein sequence ID" value="KAJ8104628.1"/>
    <property type="molecule type" value="Genomic_DNA"/>
</dbReference>
<evidence type="ECO:0000313" key="2">
    <source>
        <dbReference type="Proteomes" id="UP001153334"/>
    </source>
</evidence>
<sequence length="362" mass="38398">MFATTAAPVILALASAVWALPSSVPMALFESVSSAPAGWNLNGAAAKDEVMNLRIHLAKQNVAEFQELAVKIATPGDAQYGKHLTVEQIDAIVGPSAESKDLVFQWLGNHSLADSAVLNSRGNVVKVKATISQVEALLGTQYSTYTNADTGKTASRALNVYVPQALMKHIDVIQPTTFFGFKKLTPTFHPRTDLNRRATVTTPTALASLYQFSGITALKSGIMGIAGFIEQWPSKTDLTTFMNKFTISGFVAVHAQQTPQGANIGIEANLDVQYARAITSTIPNVFYSTGGEDDSIYEDLAEYILGLAASSRPNVISVSYGGDEYEVALSVADATCNLFSELGAAGISVLYASGDSGEDVLS</sequence>
<comment type="caution">
    <text evidence="1">The sequence shown here is derived from an EMBL/GenBank/DDBJ whole genome shotgun (WGS) entry which is preliminary data.</text>
</comment>
<gene>
    <name evidence="1" type="ORF">ONZ43_g7760</name>
</gene>
<dbReference type="Proteomes" id="UP001153334">
    <property type="component" value="Unassembled WGS sequence"/>
</dbReference>
<organism evidence="1 2">
    <name type="scientific">Nemania bipapillata</name>
    <dbReference type="NCBI Taxonomy" id="110536"/>
    <lineage>
        <taxon>Eukaryota</taxon>
        <taxon>Fungi</taxon>
        <taxon>Dikarya</taxon>
        <taxon>Ascomycota</taxon>
        <taxon>Pezizomycotina</taxon>
        <taxon>Sordariomycetes</taxon>
        <taxon>Xylariomycetidae</taxon>
        <taxon>Xylariales</taxon>
        <taxon>Xylariaceae</taxon>
        <taxon>Nemania</taxon>
    </lineage>
</organism>
<reference evidence="1" key="1">
    <citation type="submission" date="2022-11" db="EMBL/GenBank/DDBJ databases">
        <title>Genome Sequence of Nemania bipapillata.</title>
        <authorList>
            <person name="Buettner E."/>
        </authorList>
    </citation>
    <scope>NUCLEOTIDE SEQUENCE</scope>
    <source>
        <strain evidence="1">CP14</strain>
    </source>
</reference>
<name>A0ACC2HPH4_9PEZI</name>
<proteinExistence type="predicted"/>
<keyword evidence="2" id="KW-1185">Reference proteome</keyword>